<dbReference type="PANTHER" id="PTHR21337">
    <property type="entry name" value="PHOSPHO-2-DEHYDRO-3-DEOXYHEPTONATE ALDOLASE 1, 2"/>
    <property type="match status" value="1"/>
</dbReference>
<evidence type="ECO:0000256" key="5">
    <source>
        <dbReference type="SAM" id="MobiDB-lite"/>
    </source>
</evidence>
<evidence type="ECO:0000256" key="4">
    <source>
        <dbReference type="RuleBase" id="RU363071"/>
    </source>
</evidence>
<dbReference type="Pfam" id="PF01474">
    <property type="entry name" value="DAHP_synth_2"/>
    <property type="match status" value="2"/>
</dbReference>
<dbReference type="SUPFAM" id="SSF51569">
    <property type="entry name" value="Aldolase"/>
    <property type="match status" value="1"/>
</dbReference>
<keyword evidence="3" id="KW-0464">Manganese</keyword>
<dbReference type="Gene3D" id="3.20.20.70">
    <property type="entry name" value="Aldolase class I"/>
    <property type="match status" value="1"/>
</dbReference>
<dbReference type="GO" id="GO:0008652">
    <property type="term" value="P:amino acid biosynthetic process"/>
    <property type="evidence" value="ECO:0007669"/>
    <property type="project" value="UniProtKB-KW"/>
</dbReference>
<evidence type="ECO:0000256" key="1">
    <source>
        <dbReference type="ARBA" id="ARBA00008911"/>
    </source>
</evidence>
<comment type="pathway">
    <text evidence="4">Metabolic intermediate biosynthesis; chorismate biosynthesis; chorismate from D-erythrose 4-phosphate and phosphoenolpyruvate: step 1/7.</text>
</comment>
<evidence type="ECO:0000256" key="2">
    <source>
        <dbReference type="ARBA" id="ARBA00022679"/>
    </source>
</evidence>
<dbReference type="PANTHER" id="PTHR21337:SF0">
    <property type="entry name" value="PHOSPHO-2-DEHYDRO-3-DEOXYHEPTONATE ALDOLASE"/>
    <property type="match status" value="1"/>
</dbReference>
<evidence type="ECO:0000313" key="6">
    <source>
        <dbReference type="EMBL" id="TJZ58769.1"/>
    </source>
</evidence>
<feature type="region of interest" description="Disordered" evidence="5">
    <location>
        <begin position="1"/>
        <end position="20"/>
    </location>
</feature>
<feature type="binding site" evidence="3">
    <location>
        <position position="66"/>
    </location>
    <ligand>
        <name>Mn(2+)</name>
        <dbReference type="ChEBI" id="CHEBI:29035"/>
    </ligand>
</feature>
<feature type="compositionally biased region" description="Polar residues" evidence="5">
    <location>
        <begin position="1"/>
        <end position="13"/>
    </location>
</feature>
<dbReference type="OrthoDB" id="9766852at2"/>
<dbReference type="UniPathway" id="UPA00053">
    <property type="reaction ID" value="UER00084"/>
</dbReference>
<feature type="binding site" evidence="3">
    <location>
        <position position="242"/>
    </location>
    <ligand>
        <name>phosphoenolpyruvate</name>
        <dbReference type="ChEBI" id="CHEBI:58702"/>
    </ligand>
</feature>
<evidence type="ECO:0000313" key="7">
    <source>
        <dbReference type="Proteomes" id="UP000308697"/>
    </source>
</evidence>
<dbReference type="InterPro" id="IPR013785">
    <property type="entry name" value="Aldolase_TIM"/>
</dbReference>
<reference evidence="6 7" key="1">
    <citation type="submission" date="2019-04" db="EMBL/GenBank/DDBJ databases">
        <title>Streptomyces piniterrae sp. nov., a heliquinomycin-producing actinomycete isolated from rhizosphere soil of Pinus yunnanensis.</title>
        <authorList>
            <person name="Zhuang X."/>
            <person name="Zhao J."/>
        </authorList>
    </citation>
    <scope>NUCLEOTIDE SEQUENCE [LARGE SCALE GENOMIC DNA]</scope>
    <source>
        <strain evidence="7">jys28</strain>
    </source>
</reference>
<keyword evidence="7" id="KW-1185">Reference proteome</keyword>
<keyword evidence="4" id="KW-0057">Aromatic amino acid biosynthesis</keyword>
<proteinExistence type="inferred from homology"/>
<keyword evidence="3" id="KW-0170">Cobalt</keyword>
<dbReference type="GO" id="GO:0003849">
    <property type="term" value="F:3-deoxy-7-phosphoheptulonate synthase activity"/>
    <property type="evidence" value="ECO:0007669"/>
    <property type="project" value="UniProtKB-EC"/>
</dbReference>
<feature type="binding site" evidence="3">
    <location>
        <position position="305"/>
    </location>
    <ligand>
        <name>Mn(2+)</name>
        <dbReference type="ChEBI" id="CHEBI:29035"/>
    </ligand>
</feature>
<protein>
    <recommendedName>
        <fullName evidence="4">Phospho-2-dehydro-3-deoxyheptonate aldolase</fullName>
        <ecNumber evidence="4">2.5.1.54</ecNumber>
    </recommendedName>
</protein>
<dbReference type="EMBL" id="SUMB01000001">
    <property type="protein sequence ID" value="TJZ58769.1"/>
    <property type="molecule type" value="Genomic_DNA"/>
</dbReference>
<accession>A0A4U0NVP8</accession>
<keyword evidence="4" id="KW-0028">Amino-acid biosynthesis</keyword>
<keyword evidence="3" id="KW-0104">Cadmium</keyword>
<dbReference type="InterPro" id="IPR002480">
    <property type="entry name" value="DAHP_synth_2"/>
</dbReference>
<evidence type="ECO:0000256" key="3">
    <source>
        <dbReference type="PIRSR" id="PIRSR602480-1"/>
    </source>
</evidence>
<feature type="binding site" evidence="3">
    <location>
        <position position="273"/>
    </location>
    <ligand>
        <name>phosphoenolpyruvate</name>
        <dbReference type="ChEBI" id="CHEBI:58702"/>
    </ligand>
</feature>
<feature type="binding site" evidence="3">
    <location>
        <position position="105"/>
    </location>
    <ligand>
        <name>phosphoenolpyruvate</name>
        <dbReference type="ChEBI" id="CHEBI:58702"/>
    </ligand>
</feature>
<gene>
    <name evidence="6" type="ORF">FCH28_00940</name>
</gene>
<comment type="catalytic activity">
    <reaction evidence="4">
        <text>D-erythrose 4-phosphate + phosphoenolpyruvate + H2O = 7-phospho-2-dehydro-3-deoxy-D-arabino-heptonate + phosphate</text>
        <dbReference type="Rhea" id="RHEA:14717"/>
        <dbReference type="ChEBI" id="CHEBI:15377"/>
        <dbReference type="ChEBI" id="CHEBI:16897"/>
        <dbReference type="ChEBI" id="CHEBI:43474"/>
        <dbReference type="ChEBI" id="CHEBI:58394"/>
        <dbReference type="ChEBI" id="CHEBI:58702"/>
        <dbReference type="EC" id="2.5.1.54"/>
    </reaction>
</comment>
<comment type="caution">
    <text evidence="6">The sequence shown here is derived from an EMBL/GenBank/DDBJ whole genome shotgun (WGS) entry which is preliminary data.</text>
</comment>
<dbReference type="GO" id="GO:0009423">
    <property type="term" value="P:chorismate biosynthetic process"/>
    <property type="evidence" value="ECO:0007669"/>
    <property type="project" value="UniProtKB-UniPathway"/>
</dbReference>
<sequence length="394" mass="42926">MGSSVTQTRNPARQQPEWADPLQAARVRTILADRPPLVRAEDVRRLGDQLARVARGEAHVLQAGDCAENPDECTAEHVSRKRALLHLLGDTLQAETGKPVVRVGRIAGQFAKPRSHQVESVNGVDLPVYRGHMVNTPARDLDGRRHDPLRMLSAYRAANDVMEHLGWRGTAGDTRRPRTGTSTWTSHEALVLDYESPMVRDLGDGQRLLGSTHWPWVGKRTNDLDGAHIDLIAGVINPVAVKVGPATTPAEITALCARLDPQRRPGRLTLIARMGAEAASSCLAPLVQAVRCAGHPVIWLCDPMHGNTVTTPDGHKTRLLPTMADEVRAFCRAVTFSGGIAGGLHLEATPDNVSECAPDLRVLDRLAIRRTTLCDPRLNPEQAVSLVSMWRHGS</sequence>
<comment type="cofactor">
    <cofactor evidence="3">
        <name>Mn(2+)</name>
        <dbReference type="ChEBI" id="CHEBI:29035"/>
    </cofactor>
    <cofactor evidence="3">
        <name>Co(2+)</name>
        <dbReference type="ChEBI" id="CHEBI:48828"/>
    </cofactor>
    <cofactor evidence="3">
        <name>Cd(2+)</name>
        <dbReference type="ChEBI" id="CHEBI:48775"/>
    </cofactor>
    <text evidence="3">Binds 1 divalent cation per subunit. The enzyme is active with manganese, cobalt or cadmium ions.</text>
</comment>
<name>A0A4U0NVP8_9ACTN</name>
<dbReference type="Proteomes" id="UP000308697">
    <property type="component" value="Unassembled WGS sequence"/>
</dbReference>
<dbReference type="AlphaFoldDB" id="A0A4U0NVP8"/>
<dbReference type="EC" id="2.5.1.54" evidence="4"/>
<dbReference type="RefSeq" id="WP_136737722.1">
    <property type="nucleotide sequence ID" value="NZ_SUMB01000001.1"/>
</dbReference>
<comment type="similarity">
    <text evidence="1 4">Belongs to the class-II DAHP synthase family.</text>
</comment>
<keyword evidence="2 4" id="KW-0808">Transferase</keyword>
<feature type="binding site" evidence="3">
    <location>
        <position position="375"/>
    </location>
    <ligand>
        <name>Mn(2+)</name>
        <dbReference type="ChEBI" id="CHEBI:29035"/>
    </ligand>
</feature>
<dbReference type="GO" id="GO:0009073">
    <property type="term" value="P:aromatic amino acid family biosynthetic process"/>
    <property type="evidence" value="ECO:0007669"/>
    <property type="project" value="UniProtKB-KW"/>
</dbReference>
<feature type="binding site" evidence="3">
    <location>
        <position position="347"/>
    </location>
    <ligand>
        <name>Mn(2+)</name>
        <dbReference type="ChEBI" id="CHEBI:29035"/>
    </ligand>
</feature>
<organism evidence="6 7">
    <name type="scientific">Streptomyces piniterrae</name>
    <dbReference type="NCBI Taxonomy" id="2571125"/>
    <lineage>
        <taxon>Bacteria</taxon>
        <taxon>Bacillati</taxon>
        <taxon>Actinomycetota</taxon>
        <taxon>Actinomycetes</taxon>
        <taxon>Kitasatosporales</taxon>
        <taxon>Streptomycetaceae</taxon>
        <taxon>Streptomyces</taxon>
    </lineage>
</organism>